<accession>A0ABV0XS25</accession>
<keyword evidence="2" id="KW-1185">Reference proteome</keyword>
<gene>
    <name evidence="1" type="ORF">AMECASPLE_020059</name>
</gene>
<dbReference type="Proteomes" id="UP001469553">
    <property type="component" value="Unassembled WGS sequence"/>
</dbReference>
<organism evidence="1 2">
    <name type="scientific">Ameca splendens</name>
    <dbReference type="NCBI Taxonomy" id="208324"/>
    <lineage>
        <taxon>Eukaryota</taxon>
        <taxon>Metazoa</taxon>
        <taxon>Chordata</taxon>
        <taxon>Craniata</taxon>
        <taxon>Vertebrata</taxon>
        <taxon>Euteleostomi</taxon>
        <taxon>Actinopterygii</taxon>
        <taxon>Neopterygii</taxon>
        <taxon>Teleostei</taxon>
        <taxon>Neoteleostei</taxon>
        <taxon>Acanthomorphata</taxon>
        <taxon>Ovalentaria</taxon>
        <taxon>Atherinomorphae</taxon>
        <taxon>Cyprinodontiformes</taxon>
        <taxon>Goodeidae</taxon>
        <taxon>Ameca</taxon>
    </lineage>
</organism>
<sequence>MSFCGEPERAVVFVFMGLTQTDLGPAETGRFIALCLEWDGVGSAQSGPGRQGQREATNDSMLIGSRSEALFFLYFHFFSPCLTVCEKPVSCGFTGSFEKTAACLTTDEGVTDSGGEGGGTRTL</sequence>
<comment type="caution">
    <text evidence="1">The sequence shown here is derived from an EMBL/GenBank/DDBJ whole genome shotgun (WGS) entry which is preliminary data.</text>
</comment>
<evidence type="ECO:0000313" key="1">
    <source>
        <dbReference type="EMBL" id="MEQ2284289.1"/>
    </source>
</evidence>
<dbReference type="EMBL" id="JAHRIP010011054">
    <property type="protein sequence ID" value="MEQ2284289.1"/>
    <property type="molecule type" value="Genomic_DNA"/>
</dbReference>
<evidence type="ECO:0000313" key="2">
    <source>
        <dbReference type="Proteomes" id="UP001469553"/>
    </source>
</evidence>
<proteinExistence type="predicted"/>
<reference evidence="1 2" key="1">
    <citation type="submission" date="2021-06" db="EMBL/GenBank/DDBJ databases">
        <authorList>
            <person name="Palmer J.M."/>
        </authorList>
    </citation>
    <scope>NUCLEOTIDE SEQUENCE [LARGE SCALE GENOMIC DNA]</scope>
    <source>
        <strain evidence="1 2">AS_MEX2019</strain>
        <tissue evidence="1">Muscle</tissue>
    </source>
</reference>
<protein>
    <submittedName>
        <fullName evidence="1">Uncharacterized protein</fullName>
    </submittedName>
</protein>
<name>A0ABV0XS25_9TELE</name>